<proteinExistence type="predicted"/>
<organism evidence="2 3">
    <name type="scientific">Halomonas saccharevitans</name>
    <dbReference type="NCBI Taxonomy" id="416872"/>
    <lineage>
        <taxon>Bacteria</taxon>
        <taxon>Pseudomonadati</taxon>
        <taxon>Pseudomonadota</taxon>
        <taxon>Gammaproteobacteria</taxon>
        <taxon>Oceanospirillales</taxon>
        <taxon>Halomonadaceae</taxon>
        <taxon>Halomonas</taxon>
    </lineage>
</organism>
<evidence type="ECO:0000313" key="3">
    <source>
        <dbReference type="Proteomes" id="UP000199594"/>
    </source>
</evidence>
<reference evidence="2 3" key="1">
    <citation type="submission" date="2016-10" db="EMBL/GenBank/DDBJ databases">
        <authorList>
            <person name="de Groot N.N."/>
        </authorList>
    </citation>
    <scope>NUCLEOTIDE SEQUENCE [LARGE SCALE GENOMIC DNA]</scope>
    <source>
        <strain evidence="2 3">CGMCC 1.6493</strain>
    </source>
</reference>
<feature type="region of interest" description="Disordered" evidence="1">
    <location>
        <begin position="81"/>
        <end position="127"/>
    </location>
</feature>
<name>A0A1I7AGU1_9GAMM</name>
<dbReference type="AlphaFoldDB" id="A0A1I7AGU1"/>
<dbReference type="Proteomes" id="UP000199594">
    <property type="component" value="Unassembled WGS sequence"/>
</dbReference>
<evidence type="ECO:0000313" key="2">
    <source>
        <dbReference type="EMBL" id="SFT74093.1"/>
    </source>
</evidence>
<dbReference type="EMBL" id="FPAQ01000017">
    <property type="protein sequence ID" value="SFT74093.1"/>
    <property type="molecule type" value="Genomic_DNA"/>
</dbReference>
<gene>
    <name evidence="2" type="ORF">SAMN04487956_11769</name>
</gene>
<accession>A0A1I7AGU1</accession>
<evidence type="ECO:0000256" key="1">
    <source>
        <dbReference type="SAM" id="MobiDB-lite"/>
    </source>
</evidence>
<dbReference type="RefSeq" id="WP_089849482.1">
    <property type="nucleotide sequence ID" value="NZ_FPAQ01000017.1"/>
</dbReference>
<sequence length="127" mass="14826">MSQPAQWFRDEITTGLARLLVLRLPSAPWEDEAAYTQQTWIDTLWQAPVGWDPELDAGRLRAGFARLAREADRWPVPRQLLEALPSRPQQPRLAKPPMSEAQRRRNQQRMAEMVRELGISSRRKENR</sequence>
<protein>
    <submittedName>
        <fullName evidence="2">Uncharacterized protein</fullName>
    </submittedName>
</protein>
<dbReference type="OrthoDB" id="5676440at2"/>